<reference evidence="3 4" key="1">
    <citation type="journal article" date="2022" name="Int. J. Syst. Evol. Microbiol.">
        <title>Noviherbaspirillum aridicola sp. nov., isolated from an arid soil in Pakistan.</title>
        <authorList>
            <person name="Khan I.U."/>
            <person name="Saqib M."/>
            <person name="Amin A."/>
            <person name="Hussain F."/>
            <person name="Li L."/>
            <person name="Liu Y.H."/>
            <person name="Fang B.Z."/>
            <person name="Ahmed I."/>
            <person name="Li W.J."/>
        </authorList>
    </citation>
    <scope>NUCLEOTIDE SEQUENCE [LARGE SCALE GENOMIC DNA]</scope>
    <source>
        <strain evidence="3 4">NCCP-691</strain>
    </source>
</reference>
<dbReference type="EMBL" id="BPMK01000001">
    <property type="protein sequence ID" value="GIZ50009.1"/>
    <property type="molecule type" value="Genomic_DNA"/>
</dbReference>
<dbReference type="PANTHER" id="PTHR43767">
    <property type="entry name" value="LONG-CHAIN-FATTY-ACID--COA LIGASE"/>
    <property type="match status" value="1"/>
</dbReference>
<dbReference type="InterPro" id="IPR000873">
    <property type="entry name" value="AMP-dep_synth/lig_dom"/>
</dbReference>
<evidence type="ECO:0000259" key="1">
    <source>
        <dbReference type="Pfam" id="PF00501"/>
    </source>
</evidence>
<feature type="domain" description="AMP-dependent synthetase/ligase" evidence="1">
    <location>
        <begin position="18"/>
        <end position="400"/>
    </location>
</feature>
<protein>
    <submittedName>
        <fullName evidence="3">Acyl-CoA synthetase</fullName>
    </submittedName>
</protein>
<dbReference type="Pfam" id="PF00501">
    <property type="entry name" value="AMP-binding"/>
    <property type="match status" value="1"/>
</dbReference>
<dbReference type="PANTHER" id="PTHR43767:SF1">
    <property type="entry name" value="NONRIBOSOMAL PEPTIDE SYNTHASE PES1 (EUROFUNG)-RELATED"/>
    <property type="match status" value="1"/>
</dbReference>
<evidence type="ECO:0000259" key="2">
    <source>
        <dbReference type="Pfam" id="PF13193"/>
    </source>
</evidence>
<dbReference type="Gene3D" id="3.30.300.30">
    <property type="match status" value="1"/>
</dbReference>
<dbReference type="Pfam" id="PF13193">
    <property type="entry name" value="AMP-binding_C"/>
    <property type="match status" value="1"/>
</dbReference>
<dbReference type="PROSITE" id="PS00455">
    <property type="entry name" value="AMP_BINDING"/>
    <property type="match status" value="1"/>
</dbReference>
<feature type="domain" description="AMP-binding enzyme C-terminal" evidence="2">
    <location>
        <begin position="450"/>
        <end position="526"/>
    </location>
</feature>
<organism evidence="3 4">
    <name type="scientific">Noviherbaspirillum aridicola</name>
    <dbReference type="NCBI Taxonomy" id="2849687"/>
    <lineage>
        <taxon>Bacteria</taxon>
        <taxon>Pseudomonadati</taxon>
        <taxon>Pseudomonadota</taxon>
        <taxon>Betaproteobacteria</taxon>
        <taxon>Burkholderiales</taxon>
        <taxon>Oxalobacteraceae</taxon>
        <taxon>Noviherbaspirillum</taxon>
    </lineage>
</organism>
<dbReference type="RefSeq" id="WP_220806202.1">
    <property type="nucleotide sequence ID" value="NZ_BPMK01000001.1"/>
</dbReference>
<evidence type="ECO:0000313" key="4">
    <source>
        <dbReference type="Proteomes" id="UP000887222"/>
    </source>
</evidence>
<dbReference type="Proteomes" id="UP000887222">
    <property type="component" value="Unassembled WGS sequence"/>
</dbReference>
<dbReference type="SUPFAM" id="SSF56801">
    <property type="entry name" value="Acetyl-CoA synthetase-like"/>
    <property type="match status" value="1"/>
</dbReference>
<dbReference type="InterPro" id="IPR042099">
    <property type="entry name" value="ANL_N_sf"/>
</dbReference>
<dbReference type="InterPro" id="IPR045851">
    <property type="entry name" value="AMP-bd_C_sf"/>
</dbReference>
<dbReference type="InterPro" id="IPR025110">
    <property type="entry name" value="AMP-bd_C"/>
</dbReference>
<dbReference type="Gene3D" id="3.40.50.12780">
    <property type="entry name" value="N-terminal domain of ligase-like"/>
    <property type="match status" value="1"/>
</dbReference>
<name>A0ABQ4PYT1_9BURK</name>
<gene>
    <name evidence="3" type="ORF">NCCP691_00230</name>
</gene>
<accession>A0ABQ4PYT1</accession>
<evidence type="ECO:0000313" key="3">
    <source>
        <dbReference type="EMBL" id="GIZ50009.1"/>
    </source>
</evidence>
<proteinExistence type="predicted"/>
<comment type="caution">
    <text evidence="3">The sequence shown here is derived from an EMBL/GenBank/DDBJ whole genome shotgun (WGS) entry which is preliminary data.</text>
</comment>
<dbReference type="InterPro" id="IPR050237">
    <property type="entry name" value="ATP-dep_AMP-bd_enzyme"/>
</dbReference>
<keyword evidence="4" id="KW-1185">Reference proteome</keyword>
<sequence length="535" mass="58752">MTAIAYSQGEKPLHEYLRQHARNQPDKCAYNWYGRELSYRELDDLSDRFAAKLAALGVKKGDRVVLFLSNCPQYVIAHFGIQKLGAAVSPCSPLFKQHELEYQVSDLGAEVIVAADTLYPVIEQVRAKTRLRHIFLTSYSDLLPEQPAIEVPAEVRVPRQPVPGTMDLLGTLADVKEAPPSPQLDMDDVVLLTYTSGTTGMPKGAMLTYRNALFKTLCAASAGAVGNDTVTLAIAPLYHIAGMLMGINCTIYSGASAVLLHRFDPLAVLQAIDRYRVSHWYSIAPMNVAVMQVPEARRYSLTSLKINPCTSFGITLTEPLANQWRDFAGGCQTFEAAYGLSETHTCDTGTPRDAVRWGTQGRLMPGVECRIVDKDSGAVLPPGEMGEITLRSPGNFKGYWNKPEATAATLRDGWVYTGDMGKLDEDGYLTFSGRFKEMIKVSGYSVFPEEVETILVKHPAVRQAAVIGVPDATKGEVIKAFVVLKPDAGEVRAEDIIGWSREQMAAYKVPKMVVFRGELPATGAGKVLRRLLREE</sequence>
<dbReference type="InterPro" id="IPR020845">
    <property type="entry name" value="AMP-binding_CS"/>
</dbReference>